<accession>A0ABZ2FCZ9</accession>
<evidence type="ECO:0000256" key="5">
    <source>
        <dbReference type="ARBA" id="ARBA00022448"/>
    </source>
</evidence>
<evidence type="ECO:0000259" key="22">
    <source>
        <dbReference type="PROSITE" id="PS51296"/>
    </source>
</evidence>
<evidence type="ECO:0000256" key="12">
    <source>
        <dbReference type="ARBA" id="ARBA00022989"/>
    </source>
</evidence>
<keyword evidence="15" id="KW-0411">Iron-sulfur</keyword>
<dbReference type="Pfam" id="PF19297">
    <property type="entry name" value="QcrA_N"/>
    <property type="match status" value="1"/>
</dbReference>
<keyword evidence="11" id="KW-0249">Electron transport</keyword>
<organism evidence="23 24">
    <name type="scientific">Janibacter terrae</name>
    <dbReference type="NCBI Taxonomy" id="103817"/>
    <lineage>
        <taxon>Bacteria</taxon>
        <taxon>Bacillati</taxon>
        <taxon>Actinomycetota</taxon>
        <taxon>Actinomycetes</taxon>
        <taxon>Micrococcales</taxon>
        <taxon>Intrasporangiaceae</taxon>
        <taxon>Janibacter</taxon>
    </lineage>
</organism>
<dbReference type="PROSITE" id="PS51296">
    <property type="entry name" value="RIESKE"/>
    <property type="match status" value="1"/>
</dbReference>
<evidence type="ECO:0000256" key="21">
    <source>
        <dbReference type="SAM" id="Phobius"/>
    </source>
</evidence>
<evidence type="ECO:0000313" key="23">
    <source>
        <dbReference type="EMBL" id="WWF05188.1"/>
    </source>
</evidence>
<evidence type="ECO:0000256" key="14">
    <source>
        <dbReference type="ARBA" id="ARBA00023004"/>
    </source>
</evidence>
<dbReference type="RefSeq" id="WP_338538240.1">
    <property type="nucleotide sequence ID" value="NZ_CP104874.1"/>
</dbReference>
<evidence type="ECO:0000256" key="2">
    <source>
        <dbReference type="ARBA" id="ARBA00004651"/>
    </source>
</evidence>
<evidence type="ECO:0000256" key="20">
    <source>
        <dbReference type="SAM" id="MobiDB-lite"/>
    </source>
</evidence>
<dbReference type="PANTHER" id="PTHR10134">
    <property type="entry name" value="CYTOCHROME B-C1 COMPLEX SUBUNIT RIESKE, MITOCHONDRIAL"/>
    <property type="match status" value="1"/>
</dbReference>
<dbReference type="InterPro" id="IPR045603">
    <property type="entry name" value="QcrA_N"/>
</dbReference>
<evidence type="ECO:0000256" key="1">
    <source>
        <dbReference type="ARBA" id="ARBA00002494"/>
    </source>
</evidence>
<evidence type="ECO:0000256" key="9">
    <source>
        <dbReference type="ARBA" id="ARBA00022714"/>
    </source>
</evidence>
<evidence type="ECO:0000256" key="11">
    <source>
        <dbReference type="ARBA" id="ARBA00022982"/>
    </source>
</evidence>
<evidence type="ECO:0000256" key="16">
    <source>
        <dbReference type="ARBA" id="ARBA00023136"/>
    </source>
</evidence>
<keyword evidence="6" id="KW-1003">Cell membrane</keyword>
<keyword evidence="8 21" id="KW-0812">Transmembrane</keyword>
<dbReference type="InterPro" id="IPR017941">
    <property type="entry name" value="Rieske_2Fe-2S"/>
</dbReference>
<evidence type="ECO:0000256" key="13">
    <source>
        <dbReference type="ARBA" id="ARBA00023002"/>
    </source>
</evidence>
<evidence type="ECO:0000313" key="24">
    <source>
        <dbReference type="Proteomes" id="UP001381003"/>
    </source>
</evidence>
<evidence type="ECO:0000256" key="4">
    <source>
        <dbReference type="ARBA" id="ARBA00015816"/>
    </source>
</evidence>
<comment type="function">
    <text evidence="1">Iron-sulfur subunit of the cytochrome bc1 complex, an essential component of the respiratory electron transport chain required for ATP synthesis. The bc1 complex catalyzes the oxidation of menaquinol and the reduction of cytochrome c in the respiratory chain. The bc1 complex operates through a Q-cycle mechanism that couples electron transfer to generation of the proton gradient that drives ATP synthesis.</text>
</comment>
<dbReference type="InterPro" id="IPR014349">
    <property type="entry name" value="Rieske_Fe-S_prot"/>
</dbReference>
<keyword evidence="5" id="KW-0813">Transport</keyword>
<gene>
    <name evidence="23" type="ORF">N5P18_16265</name>
</gene>
<sequence>MSEHTPTGAQPEEPTGSDPVRLDQGHVQGSGGIPERFTNPGLPPHVLRNADRDDKAAKRAERQVSVLFLLSILGTVLFVVAYFLFDVEDTVWVPITGEMSATNLFLGLGLAFSLLGIGLGAVHWAKTLMPDAESVEMRHPLRSQAEDRQGFVDTMLDGGESSQLTRRPLLKATFGAAMGLFAVPLLVQLVGSLGPLPKNDLSVTFWNGEKGEDGHWTAKKRRLHRDPEDTPIKPGEVTIGSVFHIQPEGLLELEDDKLDEMSKSSVLLMRLDPQDFQNTDQGRKARDWGYQGIVAYSKVCTHVGCPVGLYEQTTHHLLCPCHQSTFDVTNDCEVIFGPAGRPLPQLKITVDSEGYLIADQPFQEPVGPSFWERES</sequence>
<dbReference type="InterPro" id="IPR036922">
    <property type="entry name" value="Rieske_2Fe-2S_sf"/>
</dbReference>
<reference evidence="23 24" key="1">
    <citation type="submission" date="2022-09" db="EMBL/GenBank/DDBJ databases">
        <title>Complete genome sequence of Janibacter terrae strain COS04-44, PCL-degrading bacteria isolated from oil spilled coast.</title>
        <authorList>
            <person name="Park H."/>
            <person name="Kim J.Y."/>
            <person name="An S.H."/>
            <person name="Lee C.M."/>
            <person name="Weon H.-Y."/>
        </authorList>
    </citation>
    <scope>NUCLEOTIDE SEQUENCE [LARGE SCALE GENOMIC DNA]</scope>
    <source>
        <strain evidence="23 24">COS04-44</strain>
    </source>
</reference>
<evidence type="ECO:0000256" key="15">
    <source>
        <dbReference type="ARBA" id="ARBA00023014"/>
    </source>
</evidence>
<evidence type="ECO:0000256" key="8">
    <source>
        <dbReference type="ARBA" id="ARBA00022692"/>
    </source>
</evidence>
<evidence type="ECO:0000256" key="19">
    <source>
        <dbReference type="ARBA" id="ARBA00032409"/>
    </source>
</evidence>
<feature type="domain" description="Rieske" evidence="22">
    <location>
        <begin position="263"/>
        <end position="357"/>
    </location>
</feature>
<keyword evidence="24" id="KW-1185">Reference proteome</keyword>
<feature type="transmembrane region" description="Helical" evidence="21">
    <location>
        <begin position="105"/>
        <end position="125"/>
    </location>
</feature>
<evidence type="ECO:0000256" key="6">
    <source>
        <dbReference type="ARBA" id="ARBA00022475"/>
    </source>
</evidence>
<keyword evidence="12 21" id="KW-1133">Transmembrane helix</keyword>
<evidence type="ECO:0000256" key="10">
    <source>
        <dbReference type="ARBA" id="ARBA00022723"/>
    </source>
</evidence>
<feature type="transmembrane region" description="Helical" evidence="21">
    <location>
        <begin position="64"/>
        <end position="85"/>
    </location>
</feature>
<keyword evidence="13" id="KW-0560">Oxidoreductase</keyword>
<keyword evidence="16 21" id="KW-0472">Membrane</keyword>
<feature type="transmembrane region" description="Helical" evidence="21">
    <location>
        <begin position="169"/>
        <end position="191"/>
    </location>
</feature>
<keyword evidence="9" id="KW-0001">2Fe-2S</keyword>
<evidence type="ECO:0000256" key="3">
    <source>
        <dbReference type="ARBA" id="ARBA00010651"/>
    </source>
</evidence>
<keyword evidence="17" id="KW-1015">Disulfide bond</keyword>
<proteinExistence type="inferred from homology"/>
<evidence type="ECO:0000256" key="18">
    <source>
        <dbReference type="ARBA" id="ARBA00029586"/>
    </source>
</evidence>
<dbReference type="Gene3D" id="2.102.10.10">
    <property type="entry name" value="Rieske [2Fe-2S] iron-sulphur domain"/>
    <property type="match status" value="1"/>
</dbReference>
<dbReference type="Proteomes" id="UP001381003">
    <property type="component" value="Chromosome"/>
</dbReference>
<keyword evidence="10" id="KW-0479">Metal-binding</keyword>
<dbReference type="EMBL" id="CP104874">
    <property type="protein sequence ID" value="WWF05188.1"/>
    <property type="molecule type" value="Genomic_DNA"/>
</dbReference>
<keyword evidence="14" id="KW-0408">Iron</keyword>
<comment type="similarity">
    <text evidence="3">Belongs to the Rieske iron-sulfur protein family.</text>
</comment>
<protein>
    <recommendedName>
        <fullName evidence="4">Cytochrome bc1 complex Rieske iron-sulfur subunit</fullName>
    </recommendedName>
    <alternativeName>
        <fullName evidence="18">Cytochrome bc1 reductase complex subunit QcrA</fullName>
    </alternativeName>
    <alternativeName>
        <fullName evidence="19">Rieske iron-sulfur protein</fullName>
    </alternativeName>
</protein>
<keyword evidence="7" id="KW-0679">Respiratory chain</keyword>
<dbReference type="Pfam" id="PF00355">
    <property type="entry name" value="Rieske"/>
    <property type="match status" value="1"/>
</dbReference>
<dbReference type="CDD" id="cd03467">
    <property type="entry name" value="Rieske"/>
    <property type="match status" value="1"/>
</dbReference>
<name>A0ABZ2FCZ9_9MICO</name>
<evidence type="ECO:0000256" key="17">
    <source>
        <dbReference type="ARBA" id="ARBA00023157"/>
    </source>
</evidence>
<comment type="subcellular location">
    <subcellularLocation>
        <location evidence="2">Cell membrane</location>
        <topology evidence="2">Multi-pass membrane protein</topology>
    </subcellularLocation>
</comment>
<dbReference type="SUPFAM" id="SSF50022">
    <property type="entry name" value="ISP domain"/>
    <property type="match status" value="1"/>
</dbReference>
<evidence type="ECO:0000256" key="7">
    <source>
        <dbReference type="ARBA" id="ARBA00022660"/>
    </source>
</evidence>
<feature type="region of interest" description="Disordered" evidence="20">
    <location>
        <begin position="1"/>
        <end position="54"/>
    </location>
</feature>